<dbReference type="GO" id="GO:0005654">
    <property type="term" value="C:nucleoplasm"/>
    <property type="evidence" value="ECO:0007669"/>
    <property type="project" value="UniProtKB-ARBA"/>
</dbReference>
<dbReference type="InterPro" id="IPR037059">
    <property type="entry name" value="RHD_DNA_bind_dom_sf"/>
</dbReference>
<dbReference type="Gene3D" id="1.10.533.10">
    <property type="entry name" value="Death Domain, Fas"/>
    <property type="match status" value="1"/>
</dbReference>
<dbReference type="SUPFAM" id="SSF47986">
    <property type="entry name" value="DEATH domain"/>
    <property type="match status" value="1"/>
</dbReference>
<dbReference type="GO" id="GO:0002225">
    <property type="term" value="P:positive regulation of antimicrobial peptide production"/>
    <property type="evidence" value="ECO:0007669"/>
    <property type="project" value="UniProtKB-ARBA"/>
</dbReference>
<dbReference type="SMART" id="SM00248">
    <property type="entry name" value="ANK"/>
    <property type="match status" value="6"/>
</dbReference>
<evidence type="ECO:0000313" key="2">
    <source>
        <dbReference type="EMBL" id="KZS11790.1"/>
    </source>
</evidence>
<keyword evidence="3" id="KW-1185">Reference proteome</keyword>
<comment type="caution">
    <text evidence="2">The sequence shown here is derived from an EMBL/GenBank/DDBJ whole genome shotgun (WGS) entry which is preliminary data.</text>
</comment>
<evidence type="ECO:0000256" key="1">
    <source>
        <dbReference type="SAM" id="MobiDB-lite"/>
    </source>
</evidence>
<dbReference type="PANTHER" id="PTHR24169">
    <property type="entry name" value="NUCLEAR FACTOR NF-KAPPA-B PROTEIN"/>
    <property type="match status" value="1"/>
</dbReference>
<feature type="region of interest" description="Disordered" evidence="1">
    <location>
        <begin position="839"/>
        <end position="864"/>
    </location>
</feature>
<proteinExistence type="predicted"/>
<dbReference type="GO" id="GO:0045087">
    <property type="term" value="P:innate immune response"/>
    <property type="evidence" value="ECO:0007669"/>
    <property type="project" value="UniProtKB-ARBA"/>
</dbReference>
<dbReference type="InterPro" id="IPR002909">
    <property type="entry name" value="IPT_dom"/>
</dbReference>
<dbReference type="CDD" id="cd01177">
    <property type="entry name" value="IPT_NFkappaB"/>
    <property type="match status" value="1"/>
</dbReference>
<dbReference type="Gene3D" id="1.25.40.20">
    <property type="entry name" value="Ankyrin repeat-containing domain"/>
    <property type="match status" value="2"/>
</dbReference>
<dbReference type="InterPro" id="IPR014756">
    <property type="entry name" value="Ig_E-set"/>
</dbReference>
<dbReference type="InterPro" id="IPR032397">
    <property type="entry name" value="RHD_dimer"/>
</dbReference>
<dbReference type="GO" id="GO:0035206">
    <property type="term" value="P:regulation of hemocyte proliferation"/>
    <property type="evidence" value="ECO:0007669"/>
    <property type="project" value="UniProtKB-ARBA"/>
</dbReference>
<dbReference type="Pfam" id="PF13637">
    <property type="entry name" value="Ank_4"/>
    <property type="match status" value="1"/>
</dbReference>
<evidence type="ECO:0000313" key="3">
    <source>
        <dbReference type="Proteomes" id="UP000076858"/>
    </source>
</evidence>
<dbReference type="PANTHER" id="PTHR24169:SF28">
    <property type="entry name" value="NUCLEAR FACTOR NF-KAPPA-B P110 SUBUNIT"/>
    <property type="match status" value="1"/>
</dbReference>
<dbReference type="OrthoDB" id="10254686at2759"/>
<dbReference type="GO" id="GO:0000978">
    <property type="term" value="F:RNA polymerase II cis-regulatory region sequence-specific DNA binding"/>
    <property type="evidence" value="ECO:0007669"/>
    <property type="project" value="TreeGrafter"/>
</dbReference>
<feature type="region of interest" description="Disordered" evidence="1">
    <location>
        <begin position="1"/>
        <end position="26"/>
    </location>
</feature>
<accession>A0A0P5E9N4</accession>
<dbReference type="Gene3D" id="2.60.40.10">
    <property type="entry name" value="Immunoglobulins"/>
    <property type="match status" value="1"/>
</dbReference>
<dbReference type="PROSITE" id="PS50088">
    <property type="entry name" value="ANK_REPEAT"/>
    <property type="match status" value="4"/>
</dbReference>
<protein>
    <submittedName>
        <fullName evidence="2">Putative Ankyrin repeat domain-containing protein 19</fullName>
    </submittedName>
</protein>
<dbReference type="GO" id="GO:0008063">
    <property type="term" value="P:Toll signaling pathway"/>
    <property type="evidence" value="ECO:0007669"/>
    <property type="project" value="UniProtKB-ARBA"/>
</dbReference>
<dbReference type="SUPFAM" id="SSF49417">
    <property type="entry name" value="p53-like transcription factors"/>
    <property type="match status" value="1"/>
</dbReference>
<dbReference type="Pfam" id="PF12796">
    <property type="entry name" value="Ank_2"/>
    <property type="match status" value="1"/>
</dbReference>
<feature type="compositionally biased region" description="Acidic residues" evidence="1">
    <location>
        <begin position="845"/>
        <end position="862"/>
    </location>
</feature>
<dbReference type="STRING" id="35525.A0A0P5E9N4"/>
<dbReference type="EMBL" id="LRGB01001569">
    <property type="protein sequence ID" value="KZS11790.1"/>
    <property type="molecule type" value="Genomic_DNA"/>
</dbReference>
<dbReference type="Pfam" id="PF16179">
    <property type="entry name" value="RHD_dimer"/>
    <property type="match status" value="1"/>
</dbReference>
<dbReference type="FunFam" id="2.60.40.10:FF:000046">
    <property type="entry name" value="Nuclear factor NF-kappa-B p105 subunit"/>
    <property type="match status" value="1"/>
</dbReference>
<reference evidence="2 3" key="1">
    <citation type="submission" date="2016-03" db="EMBL/GenBank/DDBJ databases">
        <title>EvidentialGene: Evidence-directed Construction of Genes on Genomes.</title>
        <authorList>
            <person name="Gilbert D.G."/>
            <person name="Choi J.-H."/>
            <person name="Mockaitis K."/>
            <person name="Colbourne J."/>
            <person name="Pfrender M."/>
        </authorList>
    </citation>
    <scope>NUCLEOTIDE SEQUENCE [LARGE SCALE GENOMIC DNA]</scope>
    <source>
        <strain evidence="2 3">Xinb3</strain>
        <tissue evidence="2">Complete organism</tissue>
    </source>
</reference>
<dbReference type="InterPro" id="IPR013783">
    <property type="entry name" value="Ig-like_fold"/>
</dbReference>
<dbReference type="InterPro" id="IPR002110">
    <property type="entry name" value="Ankyrin_rpt"/>
</dbReference>
<dbReference type="InterPro" id="IPR011029">
    <property type="entry name" value="DEATH-like_dom_sf"/>
</dbReference>
<dbReference type="InterPro" id="IPR036770">
    <property type="entry name" value="Ankyrin_rpt-contain_sf"/>
</dbReference>
<dbReference type="Gene3D" id="2.60.40.340">
    <property type="entry name" value="Rel homology domain (RHD), DNA-binding domain"/>
    <property type="match status" value="1"/>
</dbReference>
<feature type="compositionally biased region" description="Basic and acidic residues" evidence="1">
    <location>
        <begin position="376"/>
        <end position="393"/>
    </location>
</feature>
<dbReference type="Pfam" id="PF00554">
    <property type="entry name" value="RHD_DNA_bind"/>
    <property type="match status" value="1"/>
</dbReference>
<dbReference type="GO" id="GO:0007249">
    <property type="term" value="P:canonical NF-kappaB signal transduction"/>
    <property type="evidence" value="ECO:0007669"/>
    <property type="project" value="UniProtKB-ARBA"/>
</dbReference>
<gene>
    <name evidence="2" type="ORF">APZ42_023485</name>
</gene>
<dbReference type="GO" id="GO:0048935">
    <property type="term" value="P:peripheral nervous system neuron development"/>
    <property type="evidence" value="ECO:0007669"/>
    <property type="project" value="UniProtKB-ARBA"/>
</dbReference>
<feature type="region of interest" description="Disordered" evidence="1">
    <location>
        <begin position="358"/>
        <end position="421"/>
    </location>
</feature>
<dbReference type="Proteomes" id="UP000076858">
    <property type="component" value="Unassembled WGS sequence"/>
</dbReference>
<dbReference type="GO" id="GO:0005737">
    <property type="term" value="C:cytoplasm"/>
    <property type="evidence" value="ECO:0007669"/>
    <property type="project" value="InterPro"/>
</dbReference>
<dbReference type="AlphaFoldDB" id="A0A0P5E9N4"/>
<dbReference type="GO" id="GO:0000981">
    <property type="term" value="F:DNA-binding transcription factor activity, RNA polymerase II-specific"/>
    <property type="evidence" value="ECO:0007669"/>
    <property type="project" value="TreeGrafter"/>
</dbReference>
<feature type="compositionally biased region" description="Polar residues" evidence="1">
    <location>
        <begin position="394"/>
        <end position="421"/>
    </location>
</feature>
<sequence length="1016" mass="112697">MQQPISNSSPYSPESSHSSSSPLSHSYSSGNSPIMCASPNNAYLVTGNLPNSVAARQARLSPCLSILNQPQSKFRFRYASEMTGTHGCLMAESKERNKKEYIRIQLEGCQEREAIIRCTLVTNSPKPVPHVHRLGGEGNSNGNEGEFQEIVVSASKNDWIATFSGLTIIHTAKKQVREVVERRLITEMGNIPINRNQGQQLKDEADKIANTMDLHSVKLKFEAFVERNGFREQIGLPEYSHAIHNLKSTHAGDLRIVRIDKVYSCCTGQEEIFIFVEKVNKKDIKIRFFETDENDLEIWSAFADFSELDVHHQYAIAFKTPPYQDPNIQSDVTVQFQLYRPSNQSTSEAKSFTYTPRERVGMKRPRRDIPVNSDCHTNKRDYNPTRTLPHDDSSNPSNPVTSFAFRNNGLSGDKSSNQESATFRGQEIKSFQNLMGSSSNMVENAPLMEPFNSMHPHASLPEQPWPTIQTAPMPYSHVNPQQWRPQAPQRITNDDLLRIPIDAGMTPLENENYPWPEINLEQVDDFLLAELLKLDDYGSDASGSRSETLTPQLKRMAISARKSPSIEALKPTLKVPSTITTTSNLMSAYSINMARAVRWYATTGDLGHILTRMRHLMAMQSDDGDNALHDALIHNQTDVVRTILHAASYHNMELEFVNAQNNANLAPLHIAVLKNQTEATALLLKSGANPGLADANGNTPVHLAAMDKNLFDCLKLLLNTSVWKPAYVSKLNARNYAGLTPLHIAVNALNIKGVELLLSKGVDVNCHDTKRGRSALHLAVKKRSEEMVALLLCYASVNVNMQSYDGMTALHLAVIDELDNICALLVNSGADPTILNYVSSSTSSENEEYGESESENVTEDSAETGQSPLDLAQCNLTIAKVLLDGSKQLLTSGAIPETVGGEGEKPVAEDGNSNCMIMDSGIDLMASKELPKELDKRVISELAGILDSPNKEWEKLADSLDLLLSMQTVLDKQPSPTTYLLSNMDLWEVSTQVVLEKLQFLKFTDAAEVLEKYLAT</sequence>
<dbReference type="PROSITE" id="PS50297">
    <property type="entry name" value="ANK_REP_REGION"/>
    <property type="match status" value="4"/>
</dbReference>
<name>A0A0P5E9N4_9CRUS</name>
<dbReference type="InterPro" id="IPR008967">
    <property type="entry name" value="p53-like_TF_DNA-bd_sf"/>
</dbReference>
<dbReference type="InterPro" id="IPR011539">
    <property type="entry name" value="RHD_DNA_bind_dom"/>
</dbReference>
<dbReference type="SMART" id="SM00429">
    <property type="entry name" value="IPT"/>
    <property type="match status" value="1"/>
</dbReference>
<dbReference type="PROSITE" id="PS50254">
    <property type="entry name" value="REL_2"/>
    <property type="match status" value="1"/>
</dbReference>
<organism evidence="2 3">
    <name type="scientific">Daphnia magna</name>
    <dbReference type="NCBI Taxonomy" id="35525"/>
    <lineage>
        <taxon>Eukaryota</taxon>
        <taxon>Metazoa</taxon>
        <taxon>Ecdysozoa</taxon>
        <taxon>Arthropoda</taxon>
        <taxon>Crustacea</taxon>
        <taxon>Branchiopoda</taxon>
        <taxon>Diplostraca</taxon>
        <taxon>Cladocera</taxon>
        <taxon>Anomopoda</taxon>
        <taxon>Daphniidae</taxon>
        <taxon>Daphnia</taxon>
    </lineage>
</organism>
<dbReference type="InterPro" id="IPR000451">
    <property type="entry name" value="NFkB/Dor"/>
</dbReference>
<dbReference type="PRINTS" id="PR00057">
    <property type="entry name" value="NFKBTNSCPFCT"/>
</dbReference>
<dbReference type="SUPFAM" id="SSF48403">
    <property type="entry name" value="Ankyrin repeat"/>
    <property type="match status" value="1"/>
</dbReference>
<dbReference type="InterPro" id="IPR033926">
    <property type="entry name" value="IPT_NFkappaB"/>
</dbReference>
<dbReference type="SUPFAM" id="SSF81296">
    <property type="entry name" value="E set domains"/>
    <property type="match status" value="1"/>
</dbReference>